<dbReference type="PATRIC" id="fig|84292.3.peg.2460"/>
<dbReference type="PANTHER" id="PTHR34297:SF3">
    <property type="entry name" value="ALKALINE SHOCK PROTEIN 23"/>
    <property type="match status" value="1"/>
</dbReference>
<comment type="similarity">
    <text evidence="1">Belongs to the asp23 family.</text>
</comment>
<dbReference type="EMBL" id="LAVO01000012">
    <property type="protein sequence ID" value="KOS10228.1"/>
    <property type="molecule type" value="Genomic_DNA"/>
</dbReference>
<dbReference type="Proteomes" id="UP000037737">
    <property type="component" value="Unassembled WGS sequence"/>
</dbReference>
<evidence type="ECO:0000256" key="1">
    <source>
        <dbReference type="ARBA" id="ARBA00005721"/>
    </source>
</evidence>
<feature type="region of interest" description="Disordered" evidence="2">
    <location>
        <begin position="1"/>
        <end position="50"/>
    </location>
</feature>
<name>A0A0M8MF66_9MICO</name>
<dbReference type="AlphaFoldDB" id="A0A0M8MF66"/>
<dbReference type="OrthoDB" id="9808942at2"/>
<feature type="compositionally biased region" description="Low complexity" evidence="2">
    <location>
        <begin position="9"/>
        <end position="27"/>
    </location>
</feature>
<evidence type="ECO:0000256" key="2">
    <source>
        <dbReference type="SAM" id="MobiDB-lite"/>
    </source>
</evidence>
<gene>
    <name evidence="3" type="ORF">XI38_12110</name>
</gene>
<protein>
    <submittedName>
        <fullName evidence="3">Stress-like protein (Gls24)</fullName>
    </submittedName>
</protein>
<dbReference type="Pfam" id="PF03780">
    <property type="entry name" value="Asp23"/>
    <property type="match status" value="1"/>
</dbReference>
<sequence length="172" mass="17304">MADTKNDTTKNATTPATPAEATPATPAGRVDRPAGANAAAGTTQATNGGSTTIADSVVAKVAGIAAREVRGVYALGGGGARAFGAIRDAVNATDLTQGVRVEVGQTQAAADLTIVVEYPMPIHSVAAEVRSTVAGAITRLTGLEVVEVNIEVNDIHVPGEDNDDDDTEARVA</sequence>
<dbReference type="KEGG" id="mcw:A8L33_06380"/>
<evidence type="ECO:0000313" key="4">
    <source>
        <dbReference type="Proteomes" id="UP000037737"/>
    </source>
</evidence>
<dbReference type="InterPro" id="IPR005531">
    <property type="entry name" value="Asp23"/>
</dbReference>
<comment type="caution">
    <text evidence="3">The sequence shown here is derived from an EMBL/GenBank/DDBJ whole genome shotgun (WGS) entry which is preliminary data.</text>
</comment>
<reference evidence="3" key="1">
    <citation type="submission" date="2015-04" db="EMBL/GenBank/DDBJ databases">
        <title>Complete genome sequence of Microbacterium chocolatum SIT 101, a bacterium enantioselectively hydrolyzing mesomeric diesters.</title>
        <authorList>
            <person name="Li X."/>
            <person name="Xu Y."/>
        </authorList>
    </citation>
    <scope>NUCLEOTIDE SEQUENCE [LARGE SCALE GENOMIC DNA]</scope>
    <source>
        <strain evidence="3">SIT 101</strain>
    </source>
</reference>
<accession>A0A0M8MF66</accession>
<evidence type="ECO:0000313" key="3">
    <source>
        <dbReference type="EMBL" id="KOS10228.1"/>
    </source>
</evidence>
<proteinExistence type="inferred from homology"/>
<feature type="compositionally biased region" description="Low complexity" evidence="2">
    <location>
        <begin position="34"/>
        <end position="50"/>
    </location>
</feature>
<keyword evidence="4" id="KW-1185">Reference proteome</keyword>
<organism evidence="3 4">
    <name type="scientific">Microbacterium aurantiacum</name>
    <dbReference type="NCBI Taxonomy" id="162393"/>
    <lineage>
        <taxon>Bacteria</taxon>
        <taxon>Bacillati</taxon>
        <taxon>Actinomycetota</taxon>
        <taxon>Actinomycetes</taxon>
        <taxon>Micrococcales</taxon>
        <taxon>Microbacteriaceae</taxon>
        <taxon>Microbacterium</taxon>
    </lineage>
</organism>
<dbReference type="PANTHER" id="PTHR34297">
    <property type="entry name" value="HYPOTHETICAL CYTOSOLIC PROTEIN-RELATED"/>
    <property type="match status" value="1"/>
</dbReference>